<proteinExistence type="predicted"/>
<evidence type="ECO:0000313" key="2">
    <source>
        <dbReference type="Proteomes" id="UP001597474"/>
    </source>
</evidence>
<dbReference type="Proteomes" id="UP001597474">
    <property type="component" value="Unassembled WGS sequence"/>
</dbReference>
<protein>
    <recommendedName>
        <fullName evidence="3">Glycosyltransferase family 29 (Sialyltransferase)</fullName>
    </recommendedName>
</protein>
<keyword evidence="2" id="KW-1185">Reference proteome</keyword>
<dbReference type="Gene3D" id="3.90.1480.20">
    <property type="entry name" value="Glycosyl transferase family 29"/>
    <property type="match status" value="1"/>
</dbReference>
<name>A0ABW5U582_9RHOB</name>
<dbReference type="RefSeq" id="WP_386375416.1">
    <property type="nucleotide sequence ID" value="NZ_JBHUMP010000015.1"/>
</dbReference>
<sequence length="253" mass="28608">MNWLNSLERSKRSMRDRILLAPWMPGRPDILEPQEYADRRVIVIGPAETLADDLNGTEVDEFDVVVRLNNGISLAASRPELFGQRTDLLFHNLRETGHRSAGEIPGEFLMRHGVDTVVFPHWGRKQYWKKRASLQREGGPPLKILPIEMMQGLREDLSDRKPTIGLCAIMFFLASPVSELAIHGFTFFETRYAPGYNDAIRTAGDAQTWVDARGAHDPLSEKNLLRARLAKPDIPLVTLGRNTRRYLEAGPAI</sequence>
<reference evidence="2" key="1">
    <citation type="journal article" date="2019" name="Int. J. Syst. Evol. Microbiol.">
        <title>The Global Catalogue of Microorganisms (GCM) 10K type strain sequencing project: providing services to taxonomists for standard genome sequencing and annotation.</title>
        <authorList>
            <consortium name="The Broad Institute Genomics Platform"/>
            <consortium name="The Broad Institute Genome Sequencing Center for Infectious Disease"/>
            <person name="Wu L."/>
            <person name="Ma J."/>
        </authorList>
    </citation>
    <scope>NUCLEOTIDE SEQUENCE [LARGE SCALE GENOMIC DNA]</scope>
    <source>
        <strain evidence="2">TISTR 2562</strain>
    </source>
</reference>
<accession>A0ABW5U582</accession>
<organism evidence="1 2">
    <name type="scientific">Sulfitobacter aestuarii</name>
    <dbReference type="NCBI Taxonomy" id="2161676"/>
    <lineage>
        <taxon>Bacteria</taxon>
        <taxon>Pseudomonadati</taxon>
        <taxon>Pseudomonadota</taxon>
        <taxon>Alphaproteobacteria</taxon>
        <taxon>Rhodobacterales</taxon>
        <taxon>Roseobacteraceae</taxon>
        <taxon>Sulfitobacter</taxon>
    </lineage>
</organism>
<comment type="caution">
    <text evidence="1">The sequence shown here is derived from an EMBL/GenBank/DDBJ whole genome shotgun (WGS) entry which is preliminary data.</text>
</comment>
<dbReference type="InterPro" id="IPR038578">
    <property type="entry name" value="GT29-like_sf"/>
</dbReference>
<dbReference type="EMBL" id="JBHUMP010000015">
    <property type="protein sequence ID" value="MFD2740989.1"/>
    <property type="molecule type" value="Genomic_DNA"/>
</dbReference>
<gene>
    <name evidence="1" type="ORF">ACFSUD_15495</name>
</gene>
<evidence type="ECO:0008006" key="3">
    <source>
        <dbReference type="Google" id="ProtNLM"/>
    </source>
</evidence>
<evidence type="ECO:0000313" key="1">
    <source>
        <dbReference type="EMBL" id="MFD2740989.1"/>
    </source>
</evidence>